<name>A0A1F2P320_9EURY</name>
<reference evidence="5" key="1">
    <citation type="submission" date="2016-05" db="EMBL/GenBank/DDBJ databases">
        <title>Microbial consortia oxidize butane by reversing methanogenesis.</title>
        <authorList>
            <person name="Laso-Perez R."/>
            <person name="Richter M."/>
            <person name="Wegener G."/>
            <person name="Musat F."/>
        </authorList>
    </citation>
    <scope>NUCLEOTIDE SEQUENCE [LARGE SCALE GENOMIC DNA]</scope>
    <source>
        <strain evidence="5">BOX1</strain>
    </source>
</reference>
<dbReference type="PANTHER" id="PTHR38011:SF7">
    <property type="entry name" value="2,5-DIAMINO-6-RIBOSYLAMINO-4(3H)-PYRIMIDINONE 5'-PHOSPHATE REDUCTASE"/>
    <property type="match status" value="1"/>
</dbReference>
<proteinExistence type="predicted"/>
<protein>
    <submittedName>
        <fullName evidence="5">5-amino-6-(5-phosphoribosylamino)uracil reductase</fullName>
    </submittedName>
</protein>
<dbReference type="EMBL" id="LYOR01000011">
    <property type="protein sequence ID" value="OFV65533.1"/>
    <property type="molecule type" value="Genomic_DNA"/>
</dbReference>
<dbReference type="NCBIfam" id="TIGR00227">
    <property type="entry name" value="ribD_Cterm"/>
    <property type="match status" value="1"/>
</dbReference>
<sequence>MKKPGPRPYVVMISEVTVDGKLTLRRGVSSKIIMSRMDEEAERYLHRERAASDAIMVGCNTIKIDDSILTVRSVEGENPIRVIPCSRGDLPLNSNVLRRDAPTIIAVSSLAPDENIERIRGLGAEVWVCGSDRVDLVLLLSMLYEKGVRRLMLEGGPTLAWEMIKNQLIDEIKLIHMPFVVGGRDTPSLIGGEGVGRIDNVIDVELERYFLCGKHLITEYRLKYPKI</sequence>
<dbReference type="PATRIC" id="fig|1839936.3.peg.1589"/>
<dbReference type="Gene3D" id="3.40.430.10">
    <property type="entry name" value="Dihydrofolate Reductase, subunit A"/>
    <property type="match status" value="1"/>
</dbReference>
<dbReference type="InterPro" id="IPR002734">
    <property type="entry name" value="RibDG_C"/>
</dbReference>
<keyword evidence="3" id="KW-0560">Oxidoreductase</keyword>
<dbReference type="InterPro" id="IPR011549">
    <property type="entry name" value="RibD_C"/>
</dbReference>
<keyword evidence="6" id="KW-1185">Reference proteome</keyword>
<dbReference type="UniPathway" id="UPA00275"/>
<dbReference type="InterPro" id="IPR024072">
    <property type="entry name" value="DHFR-like_dom_sf"/>
</dbReference>
<keyword evidence="2" id="KW-0521">NADP</keyword>
<dbReference type="GO" id="GO:0009231">
    <property type="term" value="P:riboflavin biosynthetic process"/>
    <property type="evidence" value="ECO:0007669"/>
    <property type="project" value="UniProtKB-UniPathway"/>
</dbReference>
<dbReference type="Proteomes" id="UP000185779">
    <property type="component" value="Unassembled WGS sequence"/>
</dbReference>
<comment type="caution">
    <text evidence="5">The sequence shown here is derived from an EMBL/GenBank/DDBJ whole genome shotgun (WGS) entry which is preliminary data.</text>
</comment>
<gene>
    <name evidence="5" type="ORF">SBU_001563</name>
</gene>
<comment type="pathway">
    <text evidence="1">Cofactor biosynthesis; riboflavin biosynthesis.</text>
</comment>
<organism evidence="5 6">
    <name type="scientific">Candidatus Syntropharchaeum butanivorans</name>
    <dbReference type="NCBI Taxonomy" id="1839936"/>
    <lineage>
        <taxon>Archaea</taxon>
        <taxon>Methanobacteriati</taxon>
        <taxon>Methanobacteriota</taxon>
        <taxon>Stenosarchaea group</taxon>
        <taxon>Methanomicrobia</taxon>
        <taxon>Methanosarcinales</taxon>
        <taxon>ANME-2 cluster</taxon>
        <taxon>Candidatus Syntropharchaeum</taxon>
    </lineage>
</organism>
<evidence type="ECO:0000256" key="1">
    <source>
        <dbReference type="ARBA" id="ARBA00005104"/>
    </source>
</evidence>
<feature type="domain" description="Bacterial bifunctional deaminase-reductase C-terminal" evidence="4">
    <location>
        <begin position="8"/>
        <end position="199"/>
    </location>
</feature>
<evidence type="ECO:0000313" key="5">
    <source>
        <dbReference type="EMBL" id="OFV65533.1"/>
    </source>
</evidence>
<dbReference type="GO" id="GO:0008703">
    <property type="term" value="F:5-amino-6-(5-phosphoribosylamino)uracil reductase activity"/>
    <property type="evidence" value="ECO:0007669"/>
    <property type="project" value="InterPro"/>
</dbReference>
<evidence type="ECO:0000259" key="4">
    <source>
        <dbReference type="Pfam" id="PF01872"/>
    </source>
</evidence>
<evidence type="ECO:0000256" key="3">
    <source>
        <dbReference type="ARBA" id="ARBA00023002"/>
    </source>
</evidence>
<evidence type="ECO:0000256" key="2">
    <source>
        <dbReference type="ARBA" id="ARBA00022857"/>
    </source>
</evidence>
<dbReference type="InterPro" id="IPR050765">
    <property type="entry name" value="Riboflavin_Biosynth_HTPR"/>
</dbReference>
<evidence type="ECO:0000313" key="6">
    <source>
        <dbReference type="Proteomes" id="UP000185779"/>
    </source>
</evidence>
<dbReference type="PANTHER" id="PTHR38011">
    <property type="entry name" value="DIHYDROFOLATE REDUCTASE FAMILY PROTEIN (AFU_ORTHOLOGUE AFUA_8G06820)"/>
    <property type="match status" value="1"/>
</dbReference>
<dbReference type="SUPFAM" id="SSF53597">
    <property type="entry name" value="Dihydrofolate reductase-like"/>
    <property type="match status" value="1"/>
</dbReference>
<dbReference type="GO" id="GO:0050661">
    <property type="term" value="F:NADP binding"/>
    <property type="evidence" value="ECO:0007669"/>
    <property type="project" value="InterPro"/>
</dbReference>
<dbReference type="Pfam" id="PF01872">
    <property type="entry name" value="RibD_C"/>
    <property type="match status" value="1"/>
</dbReference>
<dbReference type="AlphaFoldDB" id="A0A1F2P320"/>
<accession>A0A1F2P320</accession>
<dbReference type="STRING" id="1839936.SBU_001563"/>